<comment type="cofactor">
    <cofactor evidence="1 6">
        <name>FAD</name>
        <dbReference type="ChEBI" id="CHEBI:57692"/>
    </cofactor>
</comment>
<dbReference type="RefSeq" id="WP_190252742.1">
    <property type="nucleotide sequence ID" value="NZ_BMPI01000028.1"/>
</dbReference>
<gene>
    <name evidence="10" type="ORF">GCM10007977_053950</name>
</gene>
<evidence type="ECO:0000256" key="6">
    <source>
        <dbReference type="RuleBase" id="RU362125"/>
    </source>
</evidence>
<keyword evidence="3 6" id="KW-0285">Flavoprotein</keyword>
<feature type="domain" description="Acyl-CoA dehydrogenase/oxidase N-terminal" evidence="9">
    <location>
        <begin position="53"/>
        <end position="139"/>
    </location>
</feature>
<dbReference type="CDD" id="cd00567">
    <property type="entry name" value="ACAD"/>
    <property type="match status" value="1"/>
</dbReference>
<dbReference type="InterPro" id="IPR009100">
    <property type="entry name" value="AcylCoA_DH/oxidase_NM_dom_sf"/>
</dbReference>
<dbReference type="GO" id="GO:0003995">
    <property type="term" value="F:acyl-CoA dehydrogenase activity"/>
    <property type="evidence" value="ECO:0007669"/>
    <property type="project" value="TreeGrafter"/>
</dbReference>
<dbReference type="SUPFAM" id="SSF56645">
    <property type="entry name" value="Acyl-CoA dehydrogenase NM domain-like"/>
    <property type="match status" value="1"/>
</dbReference>
<reference evidence="10" key="2">
    <citation type="submission" date="2020-09" db="EMBL/GenBank/DDBJ databases">
        <authorList>
            <person name="Sun Q."/>
            <person name="Ohkuma M."/>
        </authorList>
    </citation>
    <scope>NUCLEOTIDE SEQUENCE</scope>
    <source>
        <strain evidence="10">JCM 19831</strain>
    </source>
</reference>
<dbReference type="InterPro" id="IPR046373">
    <property type="entry name" value="Acyl-CoA_Oxase/DH_mid-dom_sf"/>
</dbReference>
<evidence type="ECO:0000313" key="11">
    <source>
        <dbReference type="Proteomes" id="UP000642070"/>
    </source>
</evidence>
<dbReference type="Gene3D" id="2.40.110.10">
    <property type="entry name" value="Butyryl-CoA Dehydrogenase, subunit A, domain 2"/>
    <property type="match status" value="1"/>
</dbReference>
<evidence type="ECO:0000259" key="7">
    <source>
        <dbReference type="Pfam" id="PF00441"/>
    </source>
</evidence>
<evidence type="ECO:0000256" key="3">
    <source>
        <dbReference type="ARBA" id="ARBA00022630"/>
    </source>
</evidence>
<dbReference type="FunFam" id="2.40.110.10:FF:000002">
    <property type="entry name" value="Acyl-CoA dehydrogenase fadE12"/>
    <property type="match status" value="1"/>
</dbReference>
<evidence type="ECO:0000256" key="2">
    <source>
        <dbReference type="ARBA" id="ARBA00009347"/>
    </source>
</evidence>
<evidence type="ECO:0000256" key="1">
    <source>
        <dbReference type="ARBA" id="ARBA00001974"/>
    </source>
</evidence>
<comment type="caution">
    <text evidence="10">The sequence shown here is derived from an EMBL/GenBank/DDBJ whole genome shotgun (WGS) entry which is preliminary data.</text>
</comment>
<dbReference type="InterPro" id="IPR006091">
    <property type="entry name" value="Acyl-CoA_Oxase/DH_mid-dom"/>
</dbReference>
<dbReference type="Gene3D" id="1.10.540.10">
    <property type="entry name" value="Acyl-CoA dehydrogenase/oxidase, N-terminal domain"/>
    <property type="match status" value="1"/>
</dbReference>
<dbReference type="InterPro" id="IPR036250">
    <property type="entry name" value="AcylCo_DH-like_C"/>
</dbReference>
<feature type="domain" description="Acyl-CoA oxidase/dehydrogenase middle" evidence="8">
    <location>
        <begin position="143"/>
        <end position="241"/>
    </location>
</feature>
<evidence type="ECO:0000313" key="10">
    <source>
        <dbReference type="EMBL" id="GGM45556.1"/>
    </source>
</evidence>
<protein>
    <submittedName>
        <fullName evidence="10">Acyl-CoA dehydrogenase</fullName>
    </submittedName>
</protein>
<dbReference type="EMBL" id="BMPI01000028">
    <property type="protein sequence ID" value="GGM45556.1"/>
    <property type="molecule type" value="Genomic_DNA"/>
</dbReference>
<reference evidence="10" key="1">
    <citation type="journal article" date="2014" name="Int. J. Syst. Evol. Microbiol.">
        <title>Complete genome sequence of Corynebacterium casei LMG S-19264T (=DSM 44701T), isolated from a smear-ripened cheese.</title>
        <authorList>
            <consortium name="US DOE Joint Genome Institute (JGI-PGF)"/>
            <person name="Walter F."/>
            <person name="Albersmeier A."/>
            <person name="Kalinowski J."/>
            <person name="Ruckert C."/>
        </authorList>
    </citation>
    <scope>NUCLEOTIDE SEQUENCE</scope>
    <source>
        <strain evidence="10">JCM 19831</strain>
    </source>
</reference>
<dbReference type="Proteomes" id="UP000642070">
    <property type="component" value="Unassembled WGS sequence"/>
</dbReference>
<dbReference type="InterPro" id="IPR013786">
    <property type="entry name" value="AcylCoA_DH/ox_N"/>
</dbReference>
<organism evidence="10 11">
    <name type="scientific">Dactylosporangium sucinum</name>
    <dbReference type="NCBI Taxonomy" id="1424081"/>
    <lineage>
        <taxon>Bacteria</taxon>
        <taxon>Bacillati</taxon>
        <taxon>Actinomycetota</taxon>
        <taxon>Actinomycetes</taxon>
        <taxon>Micromonosporales</taxon>
        <taxon>Micromonosporaceae</taxon>
        <taxon>Dactylosporangium</taxon>
    </lineage>
</organism>
<evidence type="ECO:0000256" key="5">
    <source>
        <dbReference type="ARBA" id="ARBA00023002"/>
    </source>
</evidence>
<dbReference type="Pfam" id="PF00441">
    <property type="entry name" value="Acyl-CoA_dh_1"/>
    <property type="match status" value="1"/>
</dbReference>
<evidence type="ECO:0000259" key="8">
    <source>
        <dbReference type="Pfam" id="PF02770"/>
    </source>
</evidence>
<comment type="similarity">
    <text evidence="2 6">Belongs to the acyl-CoA dehydrogenase family.</text>
</comment>
<keyword evidence="11" id="KW-1185">Reference proteome</keyword>
<dbReference type="Pfam" id="PF02770">
    <property type="entry name" value="Acyl-CoA_dh_M"/>
    <property type="match status" value="1"/>
</dbReference>
<dbReference type="Gene3D" id="1.20.140.10">
    <property type="entry name" value="Butyryl-CoA Dehydrogenase, subunit A, domain 3"/>
    <property type="match status" value="1"/>
</dbReference>
<name>A0A917TYR1_9ACTN</name>
<dbReference type="InterPro" id="IPR037069">
    <property type="entry name" value="AcylCoA_DH/ox_N_sf"/>
</dbReference>
<dbReference type="SUPFAM" id="SSF47203">
    <property type="entry name" value="Acyl-CoA dehydrogenase C-terminal domain-like"/>
    <property type="match status" value="1"/>
</dbReference>
<evidence type="ECO:0000256" key="4">
    <source>
        <dbReference type="ARBA" id="ARBA00022827"/>
    </source>
</evidence>
<dbReference type="PANTHER" id="PTHR43884">
    <property type="entry name" value="ACYL-COA DEHYDROGENASE"/>
    <property type="match status" value="1"/>
</dbReference>
<accession>A0A917TYR1</accession>
<dbReference type="Pfam" id="PF02771">
    <property type="entry name" value="Acyl-CoA_dh_N"/>
    <property type="match status" value="1"/>
</dbReference>
<feature type="domain" description="Acyl-CoA dehydrogenase/oxidase C-terminal" evidence="7">
    <location>
        <begin position="254"/>
        <end position="401"/>
    </location>
</feature>
<dbReference type="InterPro" id="IPR009075">
    <property type="entry name" value="AcylCo_DH/oxidase_C"/>
</dbReference>
<proteinExistence type="inferred from homology"/>
<dbReference type="PANTHER" id="PTHR43884:SF12">
    <property type="entry name" value="ISOVALERYL-COA DEHYDROGENASE, MITOCHONDRIAL-RELATED"/>
    <property type="match status" value="1"/>
</dbReference>
<keyword evidence="4 6" id="KW-0274">FAD</keyword>
<sequence length="408" mass="43430">MSELLPAQTREILDGLRDFLDAEVLARHRDAGALLSDPRQRYGPDGRHVAAVEEHRRAVRMASSRAGYYTMCVPEELGGGGQGAVTMYAAWELINRLCGSAGWLGSEVVAHWATGPSVVFARAGQRLRDTFLGPLLSGEQTMCFAMSEPGAGSDVWQMSTRAVPEAGGWRLTGVKQWISNGPHADLALVFAVTDPERVRARAGGISAFLVPTDAPGFRVDSVIGLYGQMGGEHAILSMDDVRVEDWQLFGEPGGGLSLGLDGIATGRLYNTAKGVGLARWALGLAVEFATGRETFGTRLFDNQGISFPLADAATRIHAAHLMGLHAAGLVDAGRPALTEVAMAKLFATEMATDVIDRAMQTLGGMGITTEVGLAKAWQSMRTVRIADGSSEILKRLISRRLANGEVSG</sequence>
<keyword evidence="5 6" id="KW-0560">Oxidoreductase</keyword>
<dbReference type="GO" id="GO:0050660">
    <property type="term" value="F:flavin adenine dinucleotide binding"/>
    <property type="evidence" value="ECO:0007669"/>
    <property type="project" value="InterPro"/>
</dbReference>
<dbReference type="AlphaFoldDB" id="A0A917TYR1"/>
<evidence type="ECO:0000259" key="9">
    <source>
        <dbReference type="Pfam" id="PF02771"/>
    </source>
</evidence>